<evidence type="ECO:0000313" key="2">
    <source>
        <dbReference type="Proteomes" id="UP000037069"/>
    </source>
</evidence>
<dbReference type="EMBL" id="JRES01000364">
    <property type="protein sequence ID" value="KNC31910.1"/>
    <property type="molecule type" value="Genomic_DNA"/>
</dbReference>
<keyword evidence="2" id="KW-1185">Reference proteome</keyword>
<dbReference type="OrthoDB" id="10023262at2759"/>
<organism evidence="1 2">
    <name type="scientific">Lucilia cuprina</name>
    <name type="common">Green bottle fly</name>
    <name type="synonym">Australian sheep blowfly</name>
    <dbReference type="NCBI Taxonomy" id="7375"/>
    <lineage>
        <taxon>Eukaryota</taxon>
        <taxon>Metazoa</taxon>
        <taxon>Ecdysozoa</taxon>
        <taxon>Arthropoda</taxon>
        <taxon>Hexapoda</taxon>
        <taxon>Insecta</taxon>
        <taxon>Pterygota</taxon>
        <taxon>Neoptera</taxon>
        <taxon>Endopterygota</taxon>
        <taxon>Diptera</taxon>
        <taxon>Brachycera</taxon>
        <taxon>Muscomorpha</taxon>
        <taxon>Oestroidea</taxon>
        <taxon>Calliphoridae</taxon>
        <taxon>Luciliinae</taxon>
        <taxon>Lucilia</taxon>
    </lineage>
</organism>
<name>A0A0L0CI43_LUCCU</name>
<accession>A0A0L0CI43</accession>
<reference evidence="1 2" key="1">
    <citation type="journal article" date="2015" name="Nat. Commun.">
        <title>Lucilia cuprina genome unlocks parasitic fly biology to underpin future interventions.</title>
        <authorList>
            <person name="Anstead C.A."/>
            <person name="Korhonen P.K."/>
            <person name="Young N.D."/>
            <person name="Hall R.S."/>
            <person name="Jex A.R."/>
            <person name="Murali S.C."/>
            <person name="Hughes D.S."/>
            <person name="Lee S.F."/>
            <person name="Perry T."/>
            <person name="Stroehlein A.J."/>
            <person name="Ansell B.R."/>
            <person name="Breugelmans B."/>
            <person name="Hofmann A."/>
            <person name="Qu J."/>
            <person name="Dugan S."/>
            <person name="Lee S.L."/>
            <person name="Chao H."/>
            <person name="Dinh H."/>
            <person name="Han Y."/>
            <person name="Doddapaneni H.V."/>
            <person name="Worley K.C."/>
            <person name="Muzny D.M."/>
            <person name="Ioannidis P."/>
            <person name="Waterhouse R.M."/>
            <person name="Zdobnov E.M."/>
            <person name="James P.J."/>
            <person name="Bagnall N.H."/>
            <person name="Kotze A.C."/>
            <person name="Gibbs R.A."/>
            <person name="Richards S."/>
            <person name="Batterham P."/>
            <person name="Gasser R.B."/>
        </authorList>
    </citation>
    <scope>NUCLEOTIDE SEQUENCE [LARGE SCALE GENOMIC DNA]</scope>
    <source>
        <strain evidence="1 2">LS</strain>
        <tissue evidence="1">Full body</tissue>
    </source>
</reference>
<proteinExistence type="predicted"/>
<evidence type="ECO:0000313" key="1">
    <source>
        <dbReference type="EMBL" id="KNC31910.1"/>
    </source>
</evidence>
<gene>
    <name evidence="1" type="ORF">FF38_13276</name>
</gene>
<dbReference type="Proteomes" id="UP000037069">
    <property type="component" value="Unassembled WGS sequence"/>
</dbReference>
<protein>
    <submittedName>
        <fullName evidence="1">Uncharacterized protein</fullName>
    </submittedName>
</protein>
<comment type="caution">
    <text evidence="1">The sequence shown here is derived from an EMBL/GenBank/DDBJ whole genome shotgun (WGS) entry which is preliminary data.</text>
</comment>
<dbReference type="AlphaFoldDB" id="A0A0L0CI43"/>
<sequence>MSASNEISKKKHNYSWETEDWAQGTIPVTTNSKIMDIKIVIFTARHSSISSVDHLTNMLKSFP</sequence>